<dbReference type="PANTHER" id="PTHR37804">
    <property type="entry name" value="CDAA REGULATORY PROTEIN CDAR"/>
    <property type="match status" value="1"/>
</dbReference>
<keyword evidence="2" id="KW-1185">Reference proteome</keyword>
<dbReference type="EMBL" id="CP049616">
    <property type="protein sequence ID" value="QII44758.1"/>
    <property type="molecule type" value="Genomic_DNA"/>
</dbReference>
<evidence type="ECO:0000313" key="1">
    <source>
        <dbReference type="EMBL" id="QII44758.1"/>
    </source>
</evidence>
<dbReference type="Proteomes" id="UP000502928">
    <property type="component" value="Chromosome"/>
</dbReference>
<proteinExistence type="predicted"/>
<protein>
    <submittedName>
        <fullName evidence="1">YbbR-like domain-containing protein</fullName>
    </submittedName>
</protein>
<dbReference type="RefSeq" id="WP_166248291.1">
    <property type="nucleotide sequence ID" value="NZ_CP049616.1"/>
</dbReference>
<dbReference type="Gene3D" id="2.170.120.30">
    <property type="match status" value="1"/>
</dbReference>
<reference evidence="1 2" key="1">
    <citation type="submission" date="2020-02" db="EMBL/GenBank/DDBJ databases">
        <title>Complete genome of Muricauda sp. 501str8.</title>
        <authorList>
            <person name="Dong B."/>
            <person name="Zhu S."/>
            <person name="Yang J."/>
            <person name="Chen J."/>
        </authorList>
    </citation>
    <scope>NUCLEOTIDE SEQUENCE [LARGE SCALE GENOMIC DNA]</scope>
    <source>
        <strain evidence="1 2">501str8</strain>
    </source>
</reference>
<dbReference type="KEGG" id="mut:GVT53_08710"/>
<accession>A0A6G7J2B9</accession>
<dbReference type="Gene3D" id="2.170.120.40">
    <property type="entry name" value="YbbR-like domain"/>
    <property type="match status" value="1"/>
</dbReference>
<name>A0A6G7J2B9_9FLAO</name>
<dbReference type="InterPro" id="IPR053154">
    <property type="entry name" value="c-di-AMP_regulator"/>
</dbReference>
<organism evidence="1 2">
    <name type="scientific">Flagellimonas oceani</name>
    <dbReference type="NCBI Taxonomy" id="2698672"/>
    <lineage>
        <taxon>Bacteria</taxon>
        <taxon>Pseudomonadati</taxon>
        <taxon>Bacteroidota</taxon>
        <taxon>Flavobacteriia</taxon>
        <taxon>Flavobacteriales</taxon>
        <taxon>Flavobacteriaceae</taxon>
        <taxon>Flagellimonas</taxon>
    </lineage>
</organism>
<gene>
    <name evidence="1" type="ORF">GVT53_08710</name>
</gene>
<dbReference type="AlphaFoldDB" id="A0A6G7J2B9"/>
<dbReference type="Pfam" id="PF07949">
    <property type="entry name" value="YbbR"/>
    <property type="match status" value="1"/>
</dbReference>
<dbReference type="PANTHER" id="PTHR37804:SF1">
    <property type="entry name" value="CDAA REGULATORY PROTEIN CDAR"/>
    <property type="match status" value="1"/>
</dbReference>
<evidence type="ECO:0000313" key="2">
    <source>
        <dbReference type="Proteomes" id="UP000502928"/>
    </source>
</evidence>
<sequence length="318" mass="36192">MFKKVLQGLNQRKAKVFLLFLICSFLAWFISNLSETYESRAYFNLNYRNLPDSLLLGENSNNQIEAKLRTSGFQFLYYKVFRSQIDIDVSQVVYQNGQYVLREEVLMRQMDQQLSQNISLLDLDPNVLDVDLYKVDSKKIPIGANLNLKLQQNYILDGKVKISPDSVVVKGPKSEIDTIRSIKTSSIQLNNVNEDFSSEVTLVFPKGLDNSIFSVGRATVFGKVAKFSEKVFEVPVQVKNIPEGYQVKTFPNSVTLLCKATIERLKEISAADFEVVADYGQLDGSESSKLFLEITESPQKVYDVKLEEKTVNFVLEQQ</sequence>
<dbReference type="InterPro" id="IPR012505">
    <property type="entry name" value="YbbR"/>
</dbReference>